<dbReference type="AlphaFoldDB" id="A0A1I1N0I1"/>
<feature type="binding site" evidence="7">
    <location>
        <position position="253"/>
    </location>
    <ligand>
        <name>substrate</name>
    </ligand>
</feature>
<comment type="catalytic activity">
    <reaction evidence="7">
        <text>D-glucose 6-phosphate + NADP(+) = 6-phospho-D-glucono-1,5-lactone + NADPH + H(+)</text>
        <dbReference type="Rhea" id="RHEA:15841"/>
        <dbReference type="ChEBI" id="CHEBI:15378"/>
        <dbReference type="ChEBI" id="CHEBI:57783"/>
        <dbReference type="ChEBI" id="CHEBI:57955"/>
        <dbReference type="ChEBI" id="CHEBI:58349"/>
        <dbReference type="ChEBI" id="CHEBI:61548"/>
        <dbReference type="EC" id="1.1.1.49"/>
    </reaction>
</comment>
<dbReference type="GO" id="GO:0004345">
    <property type="term" value="F:glucose-6-phosphate dehydrogenase activity"/>
    <property type="evidence" value="ECO:0007669"/>
    <property type="project" value="UniProtKB-UniRule"/>
</dbReference>
<feature type="binding site" evidence="7">
    <location>
        <position position="166"/>
    </location>
    <ligand>
        <name>NADP(+)</name>
        <dbReference type="ChEBI" id="CHEBI:58349"/>
    </ligand>
</feature>
<feature type="active site" description="Proton acceptor" evidence="7">
    <location>
        <position position="258"/>
    </location>
</feature>
<dbReference type="EC" id="1.1.1.49" evidence="7"/>
<feature type="compositionally biased region" description="Basic and acidic residues" evidence="8">
    <location>
        <begin position="1"/>
        <end position="12"/>
    </location>
</feature>
<evidence type="ECO:0000256" key="7">
    <source>
        <dbReference type="HAMAP-Rule" id="MF_00966"/>
    </source>
</evidence>
<feature type="binding site" evidence="7">
    <location>
        <position position="196"/>
    </location>
    <ligand>
        <name>substrate</name>
    </ligand>
</feature>
<dbReference type="EMBL" id="FOMD01000002">
    <property type="protein sequence ID" value="SFC90662.1"/>
    <property type="molecule type" value="Genomic_DNA"/>
</dbReference>
<organism evidence="11 12">
    <name type="scientific">Klenkia taihuensis</name>
    <dbReference type="NCBI Taxonomy" id="1225127"/>
    <lineage>
        <taxon>Bacteria</taxon>
        <taxon>Bacillati</taxon>
        <taxon>Actinomycetota</taxon>
        <taxon>Actinomycetes</taxon>
        <taxon>Geodermatophilales</taxon>
        <taxon>Geodermatophilaceae</taxon>
        <taxon>Klenkia</taxon>
    </lineage>
</organism>
<dbReference type="GO" id="GO:0050661">
    <property type="term" value="F:NADP binding"/>
    <property type="evidence" value="ECO:0007669"/>
    <property type="project" value="UniProtKB-UniRule"/>
</dbReference>
<feature type="binding site" evidence="7">
    <location>
        <position position="200"/>
    </location>
    <ligand>
        <name>substrate</name>
    </ligand>
</feature>
<evidence type="ECO:0000256" key="8">
    <source>
        <dbReference type="SAM" id="MobiDB-lite"/>
    </source>
</evidence>
<accession>A0A1I1N0I1</accession>
<dbReference type="HAMAP" id="MF_00966">
    <property type="entry name" value="G6PD"/>
    <property type="match status" value="1"/>
</dbReference>
<dbReference type="InterPro" id="IPR022675">
    <property type="entry name" value="G6P_DH_C"/>
</dbReference>
<comment type="function">
    <text evidence="7">Catalyzes the oxidation of glucose 6-phosphate to 6-phosphogluconolactone.</text>
</comment>
<dbReference type="InterPro" id="IPR036291">
    <property type="entry name" value="NAD(P)-bd_dom_sf"/>
</dbReference>
<evidence type="ECO:0000256" key="4">
    <source>
        <dbReference type="ARBA" id="ARBA00022857"/>
    </source>
</evidence>
<feature type="binding site" evidence="7">
    <location>
        <position position="344"/>
    </location>
    <ligand>
        <name>substrate</name>
    </ligand>
</feature>
<keyword evidence="6 7" id="KW-0119">Carbohydrate metabolism</keyword>
<proteinExistence type="inferred from homology"/>
<comment type="pathway">
    <text evidence="1 7">Carbohydrate degradation; pentose phosphate pathway; D-ribulose 5-phosphate from D-glucose 6-phosphate (oxidative stage): step 1/3.</text>
</comment>
<dbReference type="Pfam" id="PF00479">
    <property type="entry name" value="G6PD_N"/>
    <property type="match status" value="1"/>
</dbReference>
<dbReference type="PROSITE" id="PS00069">
    <property type="entry name" value="G6P_DEHYDROGENASE"/>
    <property type="match status" value="1"/>
</dbReference>
<evidence type="ECO:0000256" key="6">
    <source>
        <dbReference type="ARBA" id="ARBA00023277"/>
    </source>
</evidence>
<dbReference type="PANTHER" id="PTHR23429:SF0">
    <property type="entry name" value="GLUCOSE-6-PHOSPHATE 1-DEHYDROGENASE"/>
    <property type="match status" value="1"/>
</dbReference>
<protein>
    <recommendedName>
        <fullName evidence="7">Glucose-6-phosphate 1-dehydrogenase</fullName>
        <shortName evidence="7">G6PD</shortName>
        <ecNumber evidence="7">1.1.1.49</ecNumber>
    </recommendedName>
</protein>
<feature type="domain" description="Glucose-6-phosphate dehydrogenase NAD-binding" evidence="9">
    <location>
        <begin position="29"/>
        <end position="204"/>
    </location>
</feature>
<evidence type="ECO:0000256" key="1">
    <source>
        <dbReference type="ARBA" id="ARBA00004937"/>
    </source>
</evidence>
<dbReference type="UniPathway" id="UPA00115">
    <property type="reaction ID" value="UER00408"/>
</dbReference>
<keyword evidence="4 7" id="KW-0521">NADP</keyword>
<feature type="binding site" evidence="7">
    <location>
        <position position="234"/>
    </location>
    <ligand>
        <name>substrate</name>
    </ligand>
</feature>
<dbReference type="GO" id="GO:0009051">
    <property type="term" value="P:pentose-phosphate shunt, oxidative branch"/>
    <property type="evidence" value="ECO:0007669"/>
    <property type="project" value="TreeGrafter"/>
</dbReference>
<feature type="domain" description="Glucose-6-phosphate dehydrogenase C-terminal" evidence="10">
    <location>
        <begin position="208"/>
        <end position="476"/>
    </location>
</feature>
<evidence type="ECO:0000256" key="3">
    <source>
        <dbReference type="ARBA" id="ARBA00022526"/>
    </source>
</evidence>
<dbReference type="STRING" id="1225127.SAMN05661030_1904"/>
<keyword evidence="3 7" id="KW-0313">Glucose metabolism</keyword>
<dbReference type="InterPro" id="IPR019796">
    <property type="entry name" value="G6P_DH_AS"/>
</dbReference>
<dbReference type="RefSeq" id="WP_091557113.1">
    <property type="nucleotide sequence ID" value="NZ_BNAC01000004.1"/>
</dbReference>
<dbReference type="PIRSF" id="PIRSF000110">
    <property type="entry name" value="G6PD"/>
    <property type="match status" value="1"/>
</dbReference>
<evidence type="ECO:0000259" key="9">
    <source>
        <dbReference type="Pfam" id="PF00479"/>
    </source>
</evidence>
<evidence type="ECO:0000256" key="5">
    <source>
        <dbReference type="ARBA" id="ARBA00023002"/>
    </source>
</evidence>
<dbReference type="GO" id="GO:0006006">
    <property type="term" value="P:glucose metabolic process"/>
    <property type="evidence" value="ECO:0007669"/>
    <property type="project" value="UniProtKB-KW"/>
</dbReference>
<dbReference type="SUPFAM" id="SSF55347">
    <property type="entry name" value="Glyceraldehyde-3-phosphate dehydrogenase-like, C-terminal domain"/>
    <property type="match status" value="1"/>
</dbReference>
<evidence type="ECO:0000256" key="2">
    <source>
        <dbReference type="ARBA" id="ARBA00009975"/>
    </source>
</evidence>
<dbReference type="InterPro" id="IPR001282">
    <property type="entry name" value="G6P_DH"/>
</dbReference>
<dbReference type="InterPro" id="IPR022674">
    <property type="entry name" value="G6P_DH_NAD-bd"/>
</dbReference>
<reference evidence="12" key="1">
    <citation type="submission" date="2016-10" db="EMBL/GenBank/DDBJ databases">
        <authorList>
            <person name="Varghese N."/>
            <person name="Submissions S."/>
        </authorList>
    </citation>
    <scope>NUCLEOTIDE SEQUENCE [LARGE SCALE GENOMIC DNA]</scope>
    <source>
        <strain evidence="12">DSM 45962</strain>
    </source>
</reference>
<sequence length="491" mass="53659">MHVGDPRDERTTVPDNGTTDTDLPPTIFVLYGATGDLARRMVLPAFYQLAQYGLLPQEWRLVGNGRGDVSHEDFQGRVHDALTEFGPKPEDGPWDEFVGNLRFAGGGFDETDPGSLLDVLEETKQEMGGDPQHVHYLAVPPTAFEKLTKGLQEHGLTEGSRVVYEKPYGTSPDSFRELDELVLSVLDEEQVFRIDHFLGKEGTQDLHVLRFANGLFEHVWDREHVQQVQIDVPETLDVAQRAEFYDATGATLDMLVTHLFQVAAEVAMEPPVDLSPASLQEARESVLAAFRPLAAEDVVLGQFEGYTDIEGVPDDSTTDTFVAARLWVDTDRWHGVPFLLRTGKKLAASEQKVSLVLRKPDGPVTHVPEHGNVITLSLSGAGALDLDFVAKKPGPQLELTQTRTTLDLADIEGGTPLPPYVSLIHDVVTGDRSLFTTSDGLAKAWATVEPLLDDRPGVQPYAAGSWGPAAANELAAPCGWLLGQTGETDEQ</sequence>
<dbReference type="Proteomes" id="UP000199022">
    <property type="component" value="Unassembled WGS sequence"/>
</dbReference>
<comment type="caution">
    <text evidence="7">Lacks conserved residue(s) required for the propagation of feature annotation.</text>
</comment>
<dbReference type="OrthoDB" id="9802739at2"/>
<dbReference type="PRINTS" id="PR00079">
    <property type="entry name" value="G6PDHDRGNASE"/>
</dbReference>
<keyword evidence="5 7" id="KW-0560">Oxidoreductase</keyword>
<dbReference type="Gene3D" id="3.40.50.720">
    <property type="entry name" value="NAD(P)-binding Rossmann-like Domain"/>
    <property type="match status" value="1"/>
</dbReference>
<dbReference type="GO" id="GO:0005829">
    <property type="term" value="C:cytosol"/>
    <property type="evidence" value="ECO:0007669"/>
    <property type="project" value="TreeGrafter"/>
</dbReference>
<feature type="binding site" evidence="7">
    <location>
        <position position="66"/>
    </location>
    <ligand>
        <name>NADP(+)</name>
        <dbReference type="ChEBI" id="CHEBI:58349"/>
    </ligand>
</feature>
<name>A0A1I1N0I1_9ACTN</name>
<evidence type="ECO:0000313" key="11">
    <source>
        <dbReference type="EMBL" id="SFC90662.1"/>
    </source>
</evidence>
<gene>
    <name evidence="7" type="primary">zwf</name>
    <name evidence="11" type="ORF">SAMN05661030_1904</name>
</gene>
<evidence type="ECO:0000259" key="10">
    <source>
        <dbReference type="Pfam" id="PF02781"/>
    </source>
</evidence>
<comment type="similarity">
    <text evidence="2 7">Belongs to the glucose-6-phosphate dehydrogenase family.</text>
</comment>
<feature type="binding site" evidence="7">
    <location>
        <begin position="32"/>
        <end position="39"/>
    </location>
    <ligand>
        <name>NADP(+)</name>
        <dbReference type="ChEBI" id="CHEBI:58349"/>
    </ligand>
</feature>
<dbReference type="SUPFAM" id="SSF51735">
    <property type="entry name" value="NAD(P)-binding Rossmann-fold domains"/>
    <property type="match status" value="1"/>
</dbReference>
<evidence type="ECO:0000313" key="12">
    <source>
        <dbReference type="Proteomes" id="UP000199022"/>
    </source>
</evidence>
<dbReference type="PANTHER" id="PTHR23429">
    <property type="entry name" value="GLUCOSE-6-PHOSPHATE 1-DEHYDROGENASE G6PD"/>
    <property type="match status" value="1"/>
</dbReference>
<dbReference type="Gene3D" id="3.30.360.10">
    <property type="entry name" value="Dihydrodipicolinate Reductase, domain 2"/>
    <property type="match status" value="1"/>
</dbReference>
<feature type="region of interest" description="Disordered" evidence="8">
    <location>
        <begin position="1"/>
        <end position="23"/>
    </location>
</feature>
<dbReference type="Pfam" id="PF02781">
    <property type="entry name" value="G6PD_C"/>
    <property type="match status" value="1"/>
</dbReference>
<keyword evidence="12" id="KW-1185">Reference proteome</keyword>